<dbReference type="SUPFAM" id="SSF64496">
    <property type="entry name" value="DNA-binding domain of intron-encoded endonucleases"/>
    <property type="match status" value="2"/>
</dbReference>
<dbReference type="NCBIfam" id="TIGR01453">
    <property type="entry name" value="grpIintron_endo"/>
    <property type="match status" value="1"/>
</dbReference>
<dbReference type="Pfam" id="PF07460">
    <property type="entry name" value="NUMOD3"/>
    <property type="match status" value="2"/>
</dbReference>
<dbReference type="GO" id="GO:0004519">
    <property type="term" value="F:endonuclease activity"/>
    <property type="evidence" value="ECO:0007669"/>
    <property type="project" value="InterPro"/>
</dbReference>
<feature type="domain" description="GIY-YIG" evidence="2">
    <location>
        <begin position="6"/>
        <end position="95"/>
    </location>
</feature>
<reference evidence="3" key="1">
    <citation type="journal article" date="2015" name="Nature">
        <title>Complex archaea that bridge the gap between prokaryotes and eukaryotes.</title>
        <authorList>
            <person name="Spang A."/>
            <person name="Saw J.H."/>
            <person name="Jorgensen S.L."/>
            <person name="Zaremba-Niedzwiedzka K."/>
            <person name="Martijn J."/>
            <person name="Lind A.E."/>
            <person name="van Eijk R."/>
            <person name="Schleper C."/>
            <person name="Guy L."/>
            <person name="Ettema T.J."/>
        </authorList>
    </citation>
    <scope>NUCLEOTIDE SEQUENCE</scope>
</reference>
<sequence>MNRIPVKSGVYEILNTVNGNRYVGQASDVEHRWGDHKWCLSSNRHENEHLQRAYNKYGVDFFVYILLEEVEDLEMLTEREQHWMDLHDRNVLYNMCPAAGSTLGYKHSEEAKKKMSIARMGEKNHNYGKKPSAECRKKISIAKTGKKLSEEHKKKVSLAQLGDKHPRAKMITFRGEAHCVKDWADKLGIVPSTLRARLNRNGWSVEAALTKPRNTRVPASNQRFITLDGKTQNLTCWAKGLGISNASLRERLKKWPLKKALTIPDQRKKADHE</sequence>
<dbReference type="InterPro" id="IPR006350">
    <property type="entry name" value="Intron_endoG1"/>
</dbReference>
<gene>
    <name evidence="3" type="ORF">LCGC14_0905700</name>
</gene>
<evidence type="ECO:0000256" key="1">
    <source>
        <dbReference type="ARBA" id="ARBA00010045"/>
    </source>
</evidence>
<name>A0A0F9RE68_9ZZZZ</name>
<dbReference type="SUPFAM" id="SSF82771">
    <property type="entry name" value="GIY-YIG endonuclease"/>
    <property type="match status" value="1"/>
</dbReference>
<protein>
    <recommendedName>
        <fullName evidence="2">GIY-YIG domain-containing protein</fullName>
    </recommendedName>
</protein>
<dbReference type="InterPro" id="IPR003611">
    <property type="entry name" value="NUMOD3"/>
</dbReference>
<dbReference type="AlphaFoldDB" id="A0A0F9RE68"/>
<dbReference type="PROSITE" id="PS50164">
    <property type="entry name" value="GIY_YIG"/>
    <property type="match status" value="1"/>
</dbReference>
<comment type="caution">
    <text evidence="3">The sequence shown here is derived from an EMBL/GenBank/DDBJ whole genome shotgun (WGS) entry which is preliminary data.</text>
</comment>
<evidence type="ECO:0000313" key="3">
    <source>
        <dbReference type="EMBL" id="KKN23371.1"/>
    </source>
</evidence>
<dbReference type="GO" id="GO:0003677">
    <property type="term" value="F:DNA binding"/>
    <property type="evidence" value="ECO:0007669"/>
    <property type="project" value="InterPro"/>
</dbReference>
<dbReference type="Pfam" id="PF01541">
    <property type="entry name" value="GIY-YIG"/>
    <property type="match status" value="1"/>
</dbReference>
<proteinExistence type="predicted"/>
<dbReference type="InterPro" id="IPR000305">
    <property type="entry name" value="GIY-YIG_endonuc"/>
</dbReference>
<organism evidence="3">
    <name type="scientific">marine sediment metagenome</name>
    <dbReference type="NCBI Taxonomy" id="412755"/>
    <lineage>
        <taxon>unclassified sequences</taxon>
        <taxon>metagenomes</taxon>
        <taxon>ecological metagenomes</taxon>
    </lineage>
</organism>
<dbReference type="SMART" id="SM00496">
    <property type="entry name" value="IENR2"/>
    <property type="match status" value="3"/>
</dbReference>
<dbReference type="InterPro" id="IPR035901">
    <property type="entry name" value="GIY-YIG_endonuc_sf"/>
</dbReference>
<dbReference type="SMART" id="SM00465">
    <property type="entry name" value="GIYc"/>
    <property type="match status" value="1"/>
</dbReference>
<accession>A0A0F9RE68</accession>
<comment type="similarity">
    <text evidence="1">To endonucleases of group I introns of fungi and phage.</text>
</comment>
<evidence type="ECO:0000259" key="2">
    <source>
        <dbReference type="PROSITE" id="PS50164"/>
    </source>
</evidence>
<dbReference type="CDD" id="cd10437">
    <property type="entry name" value="GIY-YIG_HE_I-TevI_like"/>
    <property type="match status" value="1"/>
</dbReference>
<dbReference type="EMBL" id="LAZR01002978">
    <property type="protein sequence ID" value="KKN23371.1"/>
    <property type="molecule type" value="Genomic_DNA"/>
</dbReference>
<dbReference type="Gene3D" id="3.40.1440.10">
    <property type="entry name" value="GIY-YIG endonuclease"/>
    <property type="match status" value="1"/>
</dbReference>